<evidence type="ECO:0000313" key="4">
    <source>
        <dbReference type="Proteomes" id="UP000037043"/>
    </source>
</evidence>
<protein>
    <submittedName>
        <fullName evidence="3">CAAX amino terminal protease self-immunity</fullName>
    </submittedName>
</protein>
<dbReference type="Pfam" id="PF02517">
    <property type="entry name" value="Rce1-like"/>
    <property type="match status" value="1"/>
</dbReference>
<keyword evidence="1" id="KW-0812">Transmembrane</keyword>
<dbReference type="EMBL" id="LHUR01000028">
    <property type="protein sequence ID" value="KOA19123.1"/>
    <property type="molecule type" value="Genomic_DNA"/>
</dbReference>
<keyword evidence="1" id="KW-1133">Transmembrane helix</keyword>
<dbReference type="PANTHER" id="PTHR43592:SF15">
    <property type="entry name" value="CAAX AMINO TERMINAL PROTEASE FAMILY PROTEIN"/>
    <property type="match status" value="1"/>
</dbReference>
<dbReference type="InterPro" id="IPR003675">
    <property type="entry name" value="Rce1/LyrA-like_dom"/>
</dbReference>
<dbReference type="STRING" id="36844.SAMN04488501_11942"/>
<proteinExistence type="predicted"/>
<feature type="transmembrane region" description="Helical" evidence="1">
    <location>
        <begin position="167"/>
        <end position="185"/>
    </location>
</feature>
<keyword evidence="4" id="KW-1185">Reference proteome</keyword>
<accession>A0A0L6Z8J3</accession>
<dbReference type="Proteomes" id="UP000037043">
    <property type="component" value="Unassembled WGS sequence"/>
</dbReference>
<dbReference type="GO" id="GO:0080120">
    <property type="term" value="P:CAAX-box protein maturation"/>
    <property type="evidence" value="ECO:0007669"/>
    <property type="project" value="UniProtKB-ARBA"/>
</dbReference>
<keyword evidence="3" id="KW-0645">Protease</keyword>
<organism evidence="3 4">
    <name type="scientific">Clostridium homopropionicum DSM 5847</name>
    <dbReference type="NCBI Taxonomy" id="1121318"/>
    <lineage>
        <taxon>Bacteria</taxon>
        <taxon>Bacillati</taxon>
        <taxon>Bacillota</taxon>
        <taxon>Clostridia</taxon>
        <taxon>Eubacteriales</taxon>
        <taxon>Clostridiaceae</taxon>
        <taxon>Clostridium</taxon>
    </lineage>
</organism>
<evidence type="ECO:0000256" key="1">
    <source>
        <dbReference type="SAM" id="Phobius"/>
    </source>
</evidence>
<feature type="transmembrane region" description="Helical" evidence="1">
    <location>
        <begin position="239"/>
        <end position="256"/>
    </location>
</feature>
<dbReference type="AlphaFoldDB" id="A0A0L6Z8J3"/>
<evidence type="ECO:0000313" key="3">
    <source>
        <dbReference type="EMBL" id="KOA19123.1"/>
    </source>
</evidence>
<dbReference type="PATRIC" id="fig|1121318.3.peg.2520"/>
<keyword evidence="3" id="KW-0378">Hydrolase</keyword>
<keyword evidence="1" id="KW-0472">Membrane</keyword>
<feature type="domain" description="CAAX prenyl protease 2/Lysostaphin resistance protein A-like" evidence="2">
    <location>
        <begin position="131"/>
        <end position="217"/>
    </location>
</feature>
<dbReference type="RefSeq" id="WP_052222005.1">
    <property type="nucleotide sequence ID" value="NZ_LHUR01000028.1"/>
</dbReference>
<dbReference type="GO" id="GO:0006508">
    <property type="term" value="P:proteolysis"/>
    <property type="evidence" value="ECO:0007669"/>
    <property type="project" value="UniProtKB-KW"/>
</dbReference>
<sequence>MENIKKYPNLKGAIFLVLYYEFIALVPSLIFELIRQIFRIPKNNQIISMLTVISTFMLTLLWLKRKNRLNISKDMFLLKKFSVSRFIIIAITTVGMLLCIVRINEIVLNIFPVPKFIEELFSSQLLGGTSETLIFVRIVIVAPIIEEVIFRGIILRGFLSNYSERKAIFLSALIFAIIHFNIWQFPSAFCVGTFAGWIFSRTRSISTCILIHSLYNGSSLLISFVGDNSLVLDNIRGTSYPELIGLVMLVLGILWLKRSYKNSQIKDVEASI</sequence>
<feature type="transmembrane region" description="Helical" evidence="1">
    <location>
        <begin position="46"/>
        <end position="63"/>
    </location>
</feature>
<feature type="transmembrane region" description="Helical" evidence="1">
    <location>
        <begin position="83"/>
        <end position="103"/>
    </location>
</feature>
<gene>
    <name evidence="3" type="ORF">CLHOM_25040</name>
</gene>
<name>A0A0L6Z8J3_9CLOT</name>
<dbReference type="PANTHER" id="PTHR43592">
    <property type="entry name" value="CAAX AMINO TERMINAL PROTEASE"/>
    <property type="match status" value="1"/>
</dbReference>
<evidence type="ECO:0000259" key="2">
    <source>
        <dbReference type="Pfam" id="PF02517"/>
    </source>
</evidence>
<feature type="transmembrane region" description="Helical" evidence="1">
    <location>
        <begin position="134"/>
        <end position="155"/>
    </location>
</feature>
<reference evidence="4" key="1">
    <citation type="submission" date="2015-08" db="EMBL/GenBank/DDBJ databases">
        <title>Genome sequence of the strict anaerobe Clostridium homopropionicum LuHBu1 (DSM 5847T).</title>
        <authorList>
            <person name="Poehlein A."/>
            <person name="Beck M."/>
            <person name="Schiel-Bengelsdorf B."/>
            <person name="Bengelsdorf F.R."/>
            <person name="Daniel R."/>
            <person name="Duerre P."/>
        </authorList>
    </citation>
    <scope>NUCLEOTIDE SEQUENCE [LARGE SCALE GENOMIC DNA]</scope>
    <source>
        <strain evidence="4">DSM 5847</strain>
    </source>
</reference>
<comment type="caution">
    <text evidence="3">The sequence shown here is derived from an EMBL/GenBank/DDBJ whole genome shotgun (WGS) entry which is preliminary data.</text>
</comment>
<feature type="transmembrane region" description="Helical" evidence="1">
    <location>
        <begin position="12"/>
        <end position="34"/>
    </location>
</feature>
<dbReference type="GO" id="GO:0004175">
    <property type="term" value="F:endopeptidase activity"/>
    <property type="evidence" value="ECO:0007669"/>
    <property type="project" value="UniProtKB-ARBA"/>
</dbReference>